<dbReference type="RefSeq" id="WP_289843145.1">
    <property type="nucleotide sequence ID" value="NZ_CATKSH010000035.1"/>
</dbReference>
<dbReference type="PANTHER" id="PTHR30024">
    <property type="entry name" value="ALIPHATIC SULFONATES-BINDING PROTEIN-RELATED"/>
    <property type="match status" value="1"/>
</dbReference>
<dbReference type="AlphaFoldDB" id="A0AA35Y5K8"/>
<dbReference type="Proteomes" id="UP001176960">
    <property type="component" value="Unassembled WGS sequence"/>
</dbReference>
<dbReference type="EMBL" id="CATKSH010000035">
    <property type="protein sequence ID" value="CAI9122154.1"/>
    <property type="molecule type" value="Genomic_DNA"/>
</dbReference>
<organism evidence="1 2">
    <name type="scientific">Brytella acorum</name>
    <dbReference type="NCBI Taxonomy" id="2959299"/>
    <lineage>
        <taxon>Bacteria</taxon>
        <taxon>Pseudomonadati</taxon>
        <taxon>Pseudomonadota</taxon>
        <taxon>Alphaproteobacteria</taxon>
        <taxon>Acetobacterales</taxon>
        <taxon>Acetobacteraceae</taxon>
        <taxon>Brytella</taxon>
    </lineage>
</organism>
<keyword evidence="2" id="KW-1185">Reference proteome</keyword>
<accession>A0AA35Y5K8</accession>
<dbReference type="SUPFAM" id="SSF53850">
    <property type="entry name" value="Periplasmic binding protein-like II"/>
    <property type="match status" value="1"/>
</dbReference>
<evidence type="ECO:0000313" key="2">
    <source>
        <dbReference type="Proteomes" id="UP001176960"/>
    </source>
</evidence>
<dbReference type="Pfam" id="PF13379">
    <property type="entry name" value="NMT1_2"/>
    <property type="match status" value="1"/>
</dbReference>
<dbReference type="Gene3D" id="3.40.190.10">
    <property type="entry name" value="Periplasmic binding protein-like II"/>
    <property type="match status" value="2"/>
</dbReference>
<evidence type="ECO:0000313" key="1">
    <source>
        <dbReference type="EMBL" id="CAI9122154.1"/>
    </source>
</evidence>
<protein>
    <submittedName>
        <fullName evidence="1">ABC transporter substrate-binding protein</fullName>
    </submittedName>
</protein>
<reference evidence="1" key="1">
    <citation type="submission" date="2023-03" db="EMBL/GenBank/DDBJ databases">
        <authorList>
            <person name="Cleenwerck I."/>
        </authorList>
    </citation>
    <scope>NUCLEOTIDE SEQUENCE</scope>
    <source>
        <strain evidence="1">LMG 32879</strain>
    </source>
</reference>
<comment type="caution">
    <text evidence="1">The sequence shown here is derived from an EMBL/GenBank/DDBJ whole genome shotgun (WGS) entry which is preliminary data.</text>
</comment>
<proteinExistence type="predicted"/>
<name>A0AA35Y5K8_9PROT</name>
<sequence length="349" mass="37965">MAILNRRNILIGSVVVLAGVAFEGRKRRHAPNLMTDGRRRSLRLIWPDCDTDPLALLATQGSFDKYNLDVTLVNAAHGDAAIDALLGGRADAAVSPLLDWLPRFHTVAPDQPMPGQLICGIEGSSYRVIVNRNLDIHHVADLATRNIGVTRLDGADRRYLGIRLRRAALNPDQGVNWVAIPEHELDDALRTGRVDAIVAHDPLGWQILHQTKGLGVSLLDSMSGAERRRIDQVVGLPGLSMTRDPGLAPALILALRDAAQHWDALKTAVAAALEQVPDGPDDPRGMLARETPPHIVADHQLVVQVAQYADELKLIGLVPEVEMSTKLARRLCAPRVEAPSNNPDDRQTG</sequence>
<gene>
    <name evidence="1" type="ORF">LMG32879_003011</name>
</gene>